<feature type="non-terminal residue" evidence="9">
    <location>
        <position position="1"/>
    </location>
</feature>
<reference evidence="9 10" key="1">
    <citation type="journal article" date="2020" name="Mol. Biol. Evol.">
        <title>Interspecific Gene Flow and the Evolution of Specialization in Black and White Rhinoceros.</title>
        <authorList>
            <person name="Moodley Y."/>
            <person name="Westbury M.V."/>
            <person name="Russo I.M."/>
            <person name="Gopalakrishnan S."/>
            <person name="Rakotoarivelo A."/>
            <person name="Olsen R.A."/>
            <person name="Prost S."/>
            <person name="Tunstall T."/>
            <person name="Ryder O.A."/>
            <person name="Dalen L."/>
            <person name="Bruford M.W."/>
        </authorList>
    </citation>
    <scope>NUCLEOTIDE SEQUENCE [LARGE SCALE GENOMIC DNA]</scope>
    <source>
        <strain evidence="9">SBR-YM</strain>
        <tissue evidence="9">Skin</tissue>
    </source>
</reference>
<keyword evidence="2 5" id="KW-0238">DNA-binding</keyword>
<dbReference type="EMBL" id="JACDTQ010001059">
    <property type="protein sequence ID" value="KAF5924092.1"/>
    <property type="molecule type" value="Genomic_DNA"/>
</dbReference>
<feature type="DNA-binding region" description="Homeobox" evidence="5">
    <location>
        <begin position="5"/>
        <end position="64"/>
    </location>
</feature>
<dbReference type="PANTHER" id="PTHR45793">
    <property type="entry name" value="HOMEOBOX PROTEIN"/>
    <property type="match status" value="1"/>
</dbReference>
<evidence type="ECO:0000259" key="8">
    <source>
        <dbReference type="PROSITE" id="PS50071"/>
    </source>
</evidence>
<sequence length="185" mass="20978">TPRSARRCRTAFTPEQLRALKDVFEETMYPDWATIMELTSMIHLEESVIKTWFKNQRVKRRKQQQQTRPSPSPEAPNQTTSVKEQETLLPVTSANTDPTSPSVSDDCEHEPPKPSGIQQPGGAGASVWNSWDSQSHDLQQICLGVSDPPWASVPYDMDEFIRLYTLPGDDDPSSLDWYLFPKCPN</sequence>
<feature type="region of interest" description="Disordered" evidence="7">
    <location>
        <begin position="59"/>
        <end position="128"/>
    </location>
</feature>
<dbReference type="InterPro" id="IPR009057">
    <property type="entry name" value="Homeodomain-like_sf"/>
</dbReference>
<evidence type="ECO:0000256" key="6">
    <source>
        <dbReference type="RuleBase" id="RU000682"/>
    </source>
</evidence>
<comment type="subcellular location">
    <subcellularLocation>
        <location evidence="1 5 6">Nucleus</location>
    </subcellularLocation>
</comment>
<gene>
    <name evidence="9" type="ORF">HPG69_018025</name>
</gene>
<evidence type="ECO:0000256" key="7">
    <source>
        <dbReference type="SAM" id="MobiDB-lite"/>
    </source>
</evidence>
<dbReference type="GO" id="GO:0000981">
    <property type="term" value="F:DNA-binding transcription factor activity, RNA polymerase II-specific"/>
    <property type="evidence" value="ECO:0007669"/>
    <property type="project" value="TreeGrafter"/>
</dbReference>
<dbReference type="PANTHER" id="PTHR45793:SF18">
    <property type="entry name" value="PAIRED-LIKE HOMEODOMAIN TRANSCRIPTION FACTOR LEUTX"/>
    <property type="match status" value="1"/>
</dbReference>
<evidence type="ECO:0000256" key="2">
    <source>
        <dbReference type="ARBA" id="ARBA00023125"/>
    </source>
</evidence>
<proteinExistence type="predicted"/>
<keyword evidence="3 5" id="KW-0371">Homeobox</keyword>
<evidence type="ECO:0000256" key="5">
    <source>
        <dbReference type="PROSITE-ProRule" id="PRU00108"/>
    </source>
</evidence>
<dbReference type="AlphaFoldDB" id="A0A7J7F7N6"/>
<comment type="caution">
    <text evidence="9">The sequence shown here is derived from an EMBL/GenBank/DDBJ whole genome shotgun (WGS) entry which is preliminary data.</text>
</comment>
<evidence type="ECO:0000256" key="3">
    <source>
        <dbReference type="ARBA" id="ARBA00023155"/>
    </source>
</evidence>
<dbReference type="InterPro" id="IPR001356">
    <property type="entry name" value="HD"/>
</dbReference>
<evidence type="ECO:0000313" key="10">
    <source>
        <dbReference type="Proteomes" id="UP000551758"/>
    </source>
</evidence>
<dbReference type="SMART" id="SM00389">
    <property type="entry name" value="HOX"/>
    <property type="match status" value="1"/>
</dbReference>
<keyword evidence="4 5" id="KW-0539">Nucleus</keyword>
<accession>A0A7J7F7N6</accession>
<keyword evidence="10" id="KW-1185">Reference proteome</keyword>
<dbReference type="PROSITE" id="PS50071">
    <property type="entry name" value="HOMEOBOX_2"/>
    <property type="match status" value="1"/>
</dbReference>
<organism evidence="9 10">
    <name type="scientific">Diceros bicornis minor</name>
    <name type="common">South-central black rhinoceros</name>
    <dbReference type="NCBI Taxonomy" id="77932"/>
    <lineage>
        <taxon>Eukaryota</taxon>
        <taxon>Metazoa</taxon>
        <taxon>Chordata</taxon>
        <taxon>Craniata</taxon>
        <taxon>Vertebrata</taxon>
        <taxon>Euteleostomi</taxon>
        <taxon>Mammalia</taxon>
        <taxon>Eutheria</taxon>
        <taxon>Laurasiatheria</taxon>
        <taxon>Perissodactyla</taxon>
        <taxon>Rhinocerotidae</taxon>
        <taxon>Diceros</taxon>
    </lineage>
</organism>
<evidence type="ECO:0000256" key="4">
    <source>
        <dbReference type="ARBA" id="ARBA00023242"/>
    </source>
</evidence>
<dbReference type="SUPFAM" id="SSF46689">
    <property type="entry name" value="Homeodomain-like"/>
    <property type="match status" value="1"/>
</dbReference>
<evidence type="ECO:0000256" key="1">
    <source>
        <dbReference type="ARBA" id="ARBA00004123"/>
    </source>
</evidence>
<feature type="domain" description="Homeobox" evidence="8">
    <location>
        <begin position="3"/>
        <end position="63"/>
    </location>
</feature>
<feature type="compositionally biased region" description="Polar residues" evidence="7">
    <location>
        <begin position="90"/>
        <end position="103"/>
    </location>
</feature>
<dbReference type="CDD" id="cd00086">
    <property type="entry name" value="homeodomain"/>
    <property type="match status" value="1"/>
</dbReference>
<dbReference type="Proteomes" id="UP000551758">
    <property type="component" value="Unassembled WGS sequence"/>
</dbReference>
<dbReference type="Gene3D" id="1.10.10.60">
    <property type="entry name" value="Homeodomain-like"/>
    <property type="match status" value="1"/>
</dbReference>
<dbReference type="GO" id="GO:0005634">
    <property type="term" value="C:nucleus"/>
    <property type="evidence" value="ECO:0007669"/>
    <property type="project" value="UniProtKB-SubCell"/>
</dbReference>
<protein>
    <recommendedName>
        <fullName evidence="8">Homeobox domain-containing protein</fullName>
    </recommendedName>
</protein>
<dbReference type="GO" id="GO:0000978">
    <property type="term" value="F:RNA polymerase II cis-regulatory region sequence-specific DNA binding"/>
    <property type="evidence" value="ECO:0007669"/>
    <property type="project" value="TreeGrafter"/>
</dbReference>
<evidence type="ECO:0000313" key="9">
    <source>
        <dbReference type="EMBL" id="KAF5924092.1"/>
    </source>
</evidence>
<name>A0A7J7F7N6_DICBM</name>
<dbReference type="Pfam" id="PF00046">
    <property type="entry name" value="Homeodomain"/>
    <property type="match status" value="1"/>
</dbReference>